<dbReference type="RefSeq" id="WP_081908271.1">
    <property type="nucleotide sequence ID" value="NZ_CP045798.1"/>
</dbReference>
<feature type="domain" description="N-acetylmuramoyl-L-alanine amidase" evidence="9">
    <location>
        <begin position="11"/>
        <end position="152"/>
    </location>
</feature>
<keyword evidence="7" id="KW-0961">Cell wall biogenesis/degradation</keyword>
<dbReference type="CDD" id="cd06583">
    <property type="entry name" value="PGRP"/>
    <property type="match status" value="1"/>
</dbReference>
<dbReference type="InterPro" id="IPR051206">
    <property type="entry name" value="NAMLAA_amidase_2"/>
</dbReference>
<dbReference type="GO" id="GO:0008745">
    <property type="term" value="F:N-acetylmuramoyl-L-alanine amidase activity"/>
    <property type="evidence" value="ECO:0007669"/>
    <property type="project" value="UniProtKB-EC"/>
</dbReference>
<comment type="similarity">
    <text evidence="2">Belongs to the N-acetylmuramoyl-L-alanine amidase 2 family.</text>
</comment>
<proteinExistence type="inferred from homology"/>
<keyword evidence="8" id="KW-0175">Coiled coil</keyword>
<accession>A0A7G6E178</accession>
<evidence type="ECO:0000313" key="11">
    <source>
        <dbReference type="Proteomes" id="UP000515847"/>
    </source>
</evidence>
<keyword evidence="4" id="KW-0378">Hydrolase</keyword>
<protein>
    <recommendedName>
        <fullName evidence="3">N-acetylmuramoyl-L-alanine amidase</fullName>
        <ecNumber evidence="3">3.5.1.28</ecNumber>
    </recommendedName>
</protein>
<dbReference type="GO" id="GO:0030435">
    <property type="term" value="P:sporulation resulting in formation of a cellular spore"/>
    <property type="evidence" value="ECO:0007669"/>
    <property type="project" value="UniProtKB-KW"/>
</dbReference>
<dbReference type="OrthoDB" id="9794294at2"/>
<dbReference type="InterPro" id="IPR002502">
    <property type="entry name" value="Amidase_domain"/>
</dbReference>
<organism evidence="10 11">
    <name type="scientific">Thermanaerosceptrum fracticalcis</name>
    <dbReference type="NCBI Taxonomy" id="1712410"/>
    <lineage>
        <taxon>Bacteria</taxon>
        <taxon>Bacillati</taxon>
        <taxon>Bacillota</taxon>
        <taxon>Clostridia</taxon>
        <taxon>Eubacteriales</taxon>
        <taxon>Peptococcaceae</taxon>
        <taxon>Thermanaerosceptrum</taxon>
    </lineage>
</organism>
<dbReference type="Pfam" id="PF01510">
    <property type="entry name" value="Amidase_2"/>
    <property type="match status" value="1"/>
</dbReference>
<dbReference type="Gene3D" id="3.40.80.10">
    <property type="entry name" value="Peptidoglycan recognition protein-like"/>
    <property type="match status" value="1"/>
</dbReference>
<evidence type="ECO:0000256" key="6">
    <source>
        <dbReference type="ARBA" id="ARBA00023287"/>
    </source>
</evidence>
<evidence type="ECO:0000256" key="1">
    <source>
        <dbReference type="ARBA" id="ARBA00001561"/>
    </source>
</evidence>
<dbReference type="PANTHER" id="PTHR30417">
    <property type="entry name" value="N-ACETYLMURAMOYL-L-ALANINE AMIDASE AMID"/>
    <property type="match status" value="1"/>
</dbReference>
<sequence>MVNIVQDFIPTGRRNRPGHKLTPQYITIHDTANSNAGADALAHAKYLKGDAAAKAPVSWHFTVDDKRVIQHLPLDEVGWHAGDGGNGPGNRTSIGIEICENSDGDRAMAEKNAAEVVAQLLKELGLSIDKVVQHNKWTGKNCPHILRGRSGGWENFLAQVKEFMQETKVSESEIDLRAENEHLVKLLNAATRENAELKAKLAEINKLSSL</sequence>
<evidence type="ECO:0000256" key="3">
    <source>
        <dbReference type="ARBA" id="ARBA00011901"/>
    </source>
</evidence>
<dbReference type="SUPFAM" id="SSF55846">
    <property type="entry name" value="N-acetylmuramoyl-L-alanine amidase-like"/>
    <property type="match status" value="1"/>
</dbReference>
<evidence type="ECO:0000256" key="5">
    <source>
        <dbReference type="ARBA" id="ARBA00022969"/>
    </source>
</evidence>
<reference evidence="10 11" key="1">
    <citation type="journal article" date="2019" name="Front. Microbiol.">
        <title>Thermoanaerosceptrum fracticalcis gen. nov. sp. nov., a Novel Fumarate-Fermenting Microorganism From a Deep Fractured Carbonate Aquifer of the US Great Basin.</title>
        <authorList>
            <person name="Hamilton-Brehm S.D."/>
            <person name="Stewart L.E."/>
            <person name="Zavarin M."/>
            <person name="Caldwell M."/>
            <person name="Lawson P.A."/>
            <person name="Onstott T.C."/>
            <person name="Grzymski J."/>
            <person name="Neveux I."/>
            <person name="Lollar B.S."/>
            <person name="Russell C.E."/>
            <person name="Moser D.P."/>
        </authorList>
    </citation>
    <scope>NUCLEOTIDE SEQUENCE [LARGE SCALE GENOMIC DNA]</scope>
    <source>
        <strain evidence="10 11">DRI-13</strain>
    </source>
</reference>
<dbReference type="SMART" id="SM00644">
    <property type="entry name" value="Ami_2"/>
    <property type="match status" value="1"/>
</dbReference>
<evidence type="ECO:0000256" key="2">
    <source>
        <dbReference type="ARBA" id="ARBA00007553"/>
    </source>
</evidence>
<dbReference type="GO" id="GO:0009253">
    <property type="term" value="P:peptidoglycan catabolic process"/>
    <property type="evidence" value="ECO:0007669"/>
    <property type="project" value="InterPro"/>
</dbReference>
<dbReference type="GO" id="GO:0009254">
    <property type="term" value="P:peptidoglycan turnover"/>
    <property type="evidence" value="ECO:0007669"/>
    <property type="project" value="TreeGrafter"/>
</dbReference>
<dbReference type="KEGG" id="tfr:BR63_05595"/>
<dbReference type="InterPro" id="IPR036505">
    <property type="entry name" value="Amidase/PGRP_sf"/>
</dbReference>
<keyword evidence="5" id="KW-0749">Sporulation</keyword>
<feature type="coiled-coil region" evidence="8">
    <location>
        <begin position="180"/>
        <end position="207"/>
    </location>
</feature>
<dbReference type="AlphaFoldDB" id="A0A7G6E178"/>
<evidence type="ECO:0000256" key="7">
    <source>
        <dbReference type="ARBA" id="ARBA00023316"/>
    </source>
</evidence>
<evidence type="ECO:0000313" key="10">
    <source>
        <dbReference type="EMBL" id="QNB45832.1"/>
    </source>
</evidence>
<comment type="catalytic activity">
    <reaction evidence="1">
        <text>Hydrolyzes the link between N-acetylmuramoyl residues and L-amino acid residues in certain cell-wall glycopeptides.</text>
        <dbReference type="EC" id="3.5.1.28"/>
    </reaction>
</comment>
<dbReference type="EC" id="3.5.1.28" evidence="3"/>
<evidence type="ECO:0000256" key="4">
    <source>
        <dbReference type="ARBA" id="ARBA00022801"/>
    </source>
</evidence>
<dbReference type="Proteomes" id="UP000515847">
    <property type="component" value="Chromosome"/>
</dbReference>
<keyword evidence="6" id="KW-0178">Competence</keyword>
<gene>
    <name evidence="10" type="ORF">BR63_05595</name>
</gene>
<evidence type="ECO:0000259" key="9">
    <source>
        <dbReference type="SMART" id="SM00644"/>
    </source>
</evidence>
<name>A0A7G6E178_THEFR</name>
<dbReference type="GO" id="GO:0030420">
    <property type="term" value="P:establishment of competence for transformation"/>
    <property type="evidence" value="ECO:0007669"/>
    <property type="project" value="UniProtKB-KW"/>
</dbReference>
<dbReference type="GO" id="GO:0071555">
    <property type="term" value="P:cell wall organization"/>
    <property type="evidence" value="ECO:0007669"/>
    <property type="project" value="UniProtKB-KW"/>
</dbReference>
<keyword evidence="11" id="KW-1185">Reference proteome</keyword>
<evidence type="ECO:0000256" key="8">
    <source>
        <dbReference type="SAM" id="Coils"/>
    </source>
</evidence>
<dbReference type="EMBL" id="CP045798">
    <property type="protein sequence ID" value="QNB45832.1"/>
    <property type="molecule type" value="Genomic_DNA"/>
</dbReference>
<dbReference type="PANTHER" id="PTHR30417:SF11">
    <property type="entry name" value="N-ACETYLMURAMOYL-L-ALANINE AMIDASE XLYA"/>
    <property type="match status" value="1"/>
</dbReference>